<dbReference type="Proteomes" id="UP000014760">
    <property type="component" value="Unassembled WGS sequence"/>
</dbReference>
<evidence type="ECO:0000259" key="1">
    <source>
        <dbReference type="PROSITE" id="PS50097"/>
    </source>
</evidence>
<proteinExistence type="predicted"/>
<dbReference type="Gene3D" id="3.30.710.10">
    <property type="entry name" value="Potassium Channel Kv1.1, Chain A"/>
    <property type="match status" value="1"/>
</dbReference>
<evidence type="ECO:0000313" key="4">
    <source>
        <dbReference type="Proteomes" id="UP000014760"/>
    </source>
</evidence>
<reference evidence="2 4" key="2">
    <citation type="journal article" date="2013" name="Nature">
        <title>Insights into bilaterian evolution from three spiralian genomes.</title>
        <authorList>
            <person name="Simakov O."/>
            <person name="Marletaz F."/>
            <person name="Cho S.J."/>
            <person name="Edsinger-Gonzales E."/>
            <person name="Havlak P."/>
            <person name="Hellsten U."/>
            <person name="Kuo D.H."/>
            <person name="Larsson T."/>
            <person name="Lv J."/>
            <person name="Arendt D."/>
            <person name="Savage R."/>
            <person name="Osoegawa K."/>
            <person name="de Jong P."/>
            <person name="Grimwood J."/>
            <person name="Chapman J.A."/>
            <person name="Shapiro H."/>
            <person name="Aerts A."/>
            <person name="Otillar R.P."/>
            <person name="Terry A.Y."/>
            <person name="Boore J.L."/>
            <person name="Grigoriev I.V."/>
            <person name="Lindberg D.R."/>
            <person name="Seaver E.C."/>
            <person name="Weisblat D.A."/>
            <person name="Putnam N.H."/>
            <person name="Rokhsar D.S."/>
        </authorList>
    </citation>
    <scope>NUCLEOTIDE SEQUENCE</scope>
    <source>
        <strain evidence="2 4">I ESC-2004</strain>
    </source>
</reference>
<sequence>MTLHWAKTTFEEPCIFCPPFRGFYHLPILVIQTQQSCHIQSDEKYFRDSLQKIKESNVMTDVTFVLPDDSSIQCHEVVLMASSPFFEKMFKSGLKEGSERNVNLDFAAANTIRTLVDFFYSGLILVTEENVKDLVETNEFLCCEHLMNSLQVLVLKMMGAKLEWCPEKEIPHAVHDPCIVQFQNKVFVFWGIGINRPRMVTQEFDIAMDECRRKKKCLSMIQRTTNCLRKKAYQAVPQTFPGFTQFVFNVTQVEAEWAFKFSDL</sequence>
<dbReference type="HOGENOM" id="CLU_1054619_0_0_1"/>
<name>R7VCB6_CAPTE</name>
<dbReference type="PROSITE" id="PS50097">
    <property type="entry name" value="BTB"/>
    <property type="match status" value="1"/>
</dbReference>
<protein>
    <recommendedName>
        <fullName evidence="1">BTB domain-containing protein</fullName>
    </recommendedName>
</protein>
<accession>R7VCB6</accession>
<dbReference type="Pfam" id="PF00651">
    <property type="entry name" value="BTB"/>
    <property type="match status" value="1"/>
</dbReference>
<dbReference type="InterPro" id="IPR000210">
    <property type="entry name" value="BTB/POZ_dom"/>
</dbReference>
<dbReference type="SMART" id="SM00225">
    <property type="entry name" value="BTB"/>
    <property type="match status" value="1"/>
</dbReference>
<reference evidence="3" key="3">
    <citation type="submission" date="2015-06" db="UniProtKB">
        <authorList>
            <consortium name="EnsemblMetazoa"/>
        </authorList>
    </citation>
    <scope>IDENTIFICATION</scope>
</reference>
<dbReference type="EMBL" id="KB293112">
    <property type="protein sequence ID" value="ELU16493.1"/>
    <property type="molecule type" value="Genomic_DNA"/>
</dbReference>
<evidence type="ECO:0000313" key="3">
    <source>
        <dbReference type="EnsemblMetazoa" id="CapteP185452"/>
    </source>
</evidence>
<dbReference type="AlphaFoldDB" id="R7VCB6"/>
<evidence type="ECO:0000313" key="2">
    <source>
        <dbReference type="EMBL" id="ELU16493.1"/>
    </source>
</evidence>
<dbReference type="InterPro" id="IPR011333">
    <property type="entry name" value="SKP1/BTB/POZ_sf"/>
</dbReference>
<reference evidence="4" key="1">
    <citation type="submission" date="2012-12" db="EMBL/GenBank/DDBJ databases">
        <authorList>
            <person name="Hellsten U."/>
            <person name="Grimwood J."/>
            <person name="Chapman J.A."/>
            <person name="Shapiro H."/>
            <person name="Aerts A."/>
            <person name="Otillar R.P."/>
            <person name="Terry A.Y."/>
            <person name="Boore J.L."/>
            <person name="Simakov O."/>
            <person name="Marletaz F."/>
            <person name="Cho S.-J."/>
            <person name="Edsinger-Gonzales E."/>
            <person name="Havlak P."/>
            <person name="Kuo D.-H."/>
            <person name="Larsson T."/>
            <person name="Lv J."/>
            <person name="Arendt D."/>
            <person name="Savage R."/>
            <person name="Osoegawa K."/>
            <person name="de Jong P."/>
            <person name="Lindberg D.R."/>
            <person name="Seaver E.C."/>
            <person name="Weisblat D.A."/>
            <person name="Putnam N.H."/>
            <person name="Grigoriev I.V."/>
            <person name="Rokhsar D.S."/>
        </authorList>
    </citation>
    <scope>NUCLEOTIDE SEQUENCE</scope>
    <source>
        <strain evidence="4">I ESC-2004</strain>
    </source>
</reference>
<keyword evidence="4" id="KW-1185">Reference proteome</keyword>
<dbReference type="CDD" id="cd18186">
    <property type="entry name" value="BTB_POZ_ZBTB_KLHL-like"/>
    <property type="match status" value="1"/>
</dbReference>
<dbReference type="EMBL" id="AMQN01004281">
    <property type="status" value="NOT_ANNOTATED_CDS"/>
    <property type="molecule type" value="Genomic_DNA"/>
</dbReference>
<dbReference type="SUPFAM" id="SSF54695">
    <property type="entry name" value="POZ domain"/>
    <property type="match status" value="1"/>
</dbReference>
<dbReference type="EnsemblMetazoa" id="CapteT185452">
    <property type="protein sequence ID" value="CapteP185452"/>
    <property type="gene ID" value="CapteG185452"/>
</dbReference>
<dbReference type="STRING" id="283909.R7VCB6"/>
<organism evidence="2">
    <name type="scientific">Capitella teleta</name>
    <name type="common">Polychaete worm</name>
    <dbReference type="NCBI Taxonomy" id="283909"/>
    <lineage>
        <taxon>Eukaryota</taxon>
        <taxon>Metazoa</taxon>
        <taxon>Spiralia</taxon>
        <taxon>Lophotrochozoa</taxon>
        <taxon>Annelida</taxon>
        <taxon>Polychaeta</taxon>
        <taxon>Sedentaria</taxon>
        <taxon>Scolecida</taxon>
        <taxon>Capitellidae</taxon>
        <taxon>Capitella</taxon>
    </lineage>
</organism>
<gene>
    <name evidence="2" type="ORF">CAPTEDRAFT_185452</name>
</gene>
<dbReference type="PANTHER" id="PTHR45632">
    <property type="entry name" value="LD33804P"/>
    <property type="match status" value="1"/>
</dbReference>
<dbReference type="OrthoDB" id="7956040at2759"/>
<feature type="domain" description="BTB" evidence="1">
    <location>
        <begin position="60"/>
        <end position="128"/>
    </location>
</feature>